<evidence type="ECO:0000313" key="2">
    <source>
        <dbReference type="EMBL" id="KAG2495546.1"/>
    </source>
</evidence>
<feature type="compositionally biased region" description="Low complexity" evidence="1">
    <location>
        <begin position="453"/>
        <end position="467"/>
    </location>
</feature>
<gene>
    <name evidence="2" type="ORF">HYH03_006489</name>
</gene>
<dbReference type="Proteomes" id="UP000612055">
    <property type="component" value="Unassembled WGS sequence"/>
</dbReference>
<sequence>MRRFPGPRSGLGSPSPGTPVAASGGSFSSQRSGMSSVAASPRRAPPPAPLPAGVEARTAAGWSSRQEPAGPLPARALSTGAAIAAGGSAPSLLALQPHVPLEQFAGNWRASRPHWQHTQAAGEESPAGASAHTSPDQPHHSQAAPPSPSSSTPPSLYARISGNHGVHFAAPPVLSVPAGSSRSPSSTSYGLLSPAASMPPPSPGAVEANSRIRASLLSHRNRSFTSRDGPVLGSPAPPSPEPPPWMHGDAGNHSILDASPDQPSAVAAFRCEEDDEDAMPLFGPPRPQMQLGAWHGRGQAFVTAAGAAPSSLDEADEALWVSALTGPPPASGGVAGLAAPPGRRAKSSFSNIRVSETFEGPQPVTPMSPPSQGSPVAAGRLGGGGATAGGVGMSLMASRRAQAGPGDRSSRSAVQSFLGGLDYPPHPPSGATIVSGEDLWPLAGGETGDDSAPRPASSSQHPQQQPHLMSLVAEPWEAPDVGGSPFSRASAPDTQAAGPQPLAPSSPGARTGKSSVVSKLRSVLQRAGPAGYKTTPTTPTQAQAQATAPGSVAASSRVSPERLASQFRLRAFPGRATSSSELGPGALGMPGLVVGTALASPTSRLGSQPQVQMGVGGMPGMPARVRTLGGDKPYGEPLAPSGKLTAQPPAVPPRFTRSSLDSTLVLALMSQPRSPVASTSGSGTGAEVGDSGAEAAAGQHQEGGPGPSPTHAPPALRVQPFARRSTSNNVTFALPPKRESRLEQ</sequence>
<dbReference type="AlphaFoldDB" id="A0A835Y7E2"/>
<accession>A0A835Y7E2</accession>
<feature type="compositionally biased region" description="Low complexity" evidence="1">
    <location>
        <begin position="23"/>
        <end position="42"/>
    </location>
</feature>
<evidence type="ECO:0000256" key="1">
    <source>
        <dbReference type="SAM" id="MobiDB-lite"/>
    </source>
</evidence>
<feature type="compositionally biased region" description="Low complexity" evidence="1">
    <location>
        <begin position="140"/>
        <end position="155"/>
    </location>
</feature>
<feature type="compositionally biased region" description="Low complexity" evidence="1">
    <location>
        <begin position="1"/>
        <end position="15"/>
    </location>
</feature>
<keyword evidence="3" id="KW-1185">Reference proteome</keyword>
<feature type="compositionally biased region" description="Low complexity" evidence="1">
    <location>
        <begin position="175"/>
        <end position="196"/>
    </location>
</feature>
<organism evidence="2 3">
    <name type="scientific">Edaphochlamys debaryana</name>
    <dbReference type="NCBI Taxonomy" id="47281"/>
    <lineage>
        <taxon>Eukaryota</taxon>
        <taxon>Viridiplantae</taxon>
        <taxon>Chlorophyta</taxon>
        <taxon>core chlorophytes</taxon>
        <taxon>Chlorophyceae</taxon>
        <taxon>CS clade</taxon>
        <taxon>Chlamydomonadales</taxon>
        <taxon>Chlamydomonadales incertae sedis</taxon>
        <taxon>Edaphochlamys</taxon>
    </lineage>
</organism>
<reference evidence="2" key="1">
    <citation type="journal article" date="2020" name="bioRxiv">
        <title>Comparative genomics of Chlamydomonas.</title>
        <authorList>
            <person name="Craig R.J."/>
            <person name="Hasan A.R."/>
            <person name="Ness R.W."/>
            <person name="Keightley P.D."/>
        </authorList>
    </citation>
    <scope>NUCLEOTIDE SEQUENCE</scope>
    <source>
        <strain evidence="2">CCAP 11/70</strain>
    </source>
</reference>
<feature type="region of interest" description="Disordered" evidence="1">
    <location>
        <begin position="399"/>
        <end position="560"/>
    </location>
</feature>
<feature type="compositionally biased region" description="Pro residues" evidence="1">
    <location>
        <begin position="235"/>
        <end position="245"/>
    </location>
</feature>
<feature type="region of interest" description="Disordered" evidence="1">
    <location>
        <begin position="1"/>
        <end position="74"/>
    </location>
</feature>
<feature type="region of interest" description="Disordered" evidence="1">
    <location>
        <begin position="358"/>
        <end position="385"/>
    </location>
</feature>
<feature type="compositionally biased region" description="Low complexity" evidence="1">
    <location>
        <begin position="513"/>
        <end position="524"/>
    </location>
</feature>
<evidence type="ECO:0000313" key="3">
    <source>
        <dbReference type="Proteomes" id="UP000612055"/>
    </source>
</evidence>
<feature type="region of interest" description="Disordered" evidence="1">
    <location>
        <begin position="671"/>
        <end position="744"/>
    </location>
</feature>
<feature type="region of interest" description="Disordered" evidence="1">
    <location>
        <begin position="628"/>
        <end position="656"/>
    </location>
</feature>
<proteinExistence type="predicted"/>
<dbReference type="EMBL" id="JAEHOE010000024">
    <property type="protein sequence ID" value="KAG2495546.1"/>
    <property type="molecule type" value="Genomic_DNA"/>
</dbReference>
<feature type="compositionally biased region" description="Polar residues" evidence="1">
    <location>
        <begin position="671"/>
        <end position="681"/>
    </location>
</feature>
<feature type="compositionally biased region" description="Low complexity" evidence="1">
    <location>
        <begin position="120"/>
        <end position="131"/>
    </location>
</feature>
<comment type="caution">
    <text evidence="2">The sequence shown here is derived from an EMBL/GenBank/DDBJ whole genome shotgun (WGS) entry which is preliminary data.</text>
</comment>
<feature type="compositionally biased region" description="Low complexity" evidence="1">
    <location>
        <begin position="692"/>
        <end position="702"/>
    </location>
</feature>
<feature type="region of interest" description="Disordered" evidence="1">
    <location>
        <begin position="105"/>
        <end position="262"/>
    </location>
</feature>
<name>A0A835Y7E2_9CHLO</name>
<protein>
    <submittedName>
        <fullName evidence="2">Uncharacterized protein</fullName>
    </submittedName>
</protein>
<feature type="compositionally biased region" description="Low complexity" evidence="1">
    <location>
        <begin position="534"/>
        <end position="549"/>
    </location>
</feature>